<accession>A0A4V0YYK1</accession>
<dbReference type="AlphaFoldDB" id="A0A4V0YYK1"/>
<evidence type="ECO:0000313" key="1">
    <source>
        <dbReference type="EMBL" id="QBD76501.1"/>
    </source>
</evidence>
<dbReference type="KEGG" id="kbs:EPA93_10965"/>
<reference evidence="1 2" key="1">
    <citation type="submission" date="2019-01" db="EMBL/GenBank/DDBJ databases">
        <title>Ktedonosporobacter rubrisoli SCAWS-G2.</title>
        <authorList>
            <person name="Huang Y."/>
            <person name="Yan B."/>
        </authorList>
    </citation>
    <scope>NUCLEOTIDE SEQUENCE [LARGE SCALE GENOMIC DNA]</scope>
    <source>
        <strain evidence="1 2">SCAWS-G2</strain>
    </source>
</reference>
<proteinExistence type="predicted"/>
<gene>
    <name evidence="1" type="ORF">EPA93_10965</name>
</gene>
<name>A0A4V0YYK1_KTERU</name>
<evidence type="ECO:0000313" key="2">
    <source>
        <dbReference type="Proteomes" id="UP000290365"/>
    </source>
</evidence>
<protein>
    <submittedName>
        <fullName evidence="1">Uncharacterized protein</fullName>
    </submittedName>
</protein>
<organism evidence="1 2">
    <name type="scientific">Ktedonosporobacter rubrisoli</name>
    <dbReference type="NCBI Taxonomy" id="2509675"/>
    <lineage>
        <taxon>Bacteria</taxon>
        <taxon>Bacillati</taxon>
        <taxon>Chloroflexota</taxon>
        <taxon>Ktedonobacteria</taxon>
        <taxon>Ktedonobacterales</taxon>
        <taxon>Ktedonosporobacteraceae</taxon>
        <taxon>Ktedonosporobacter</taxon>
    </lineage>
</organism>
<keyword evidence="2" id="KW-1185">Reference proteome</keyword>
<dbReference type="Proteomes" id="UP000290365">
    <property type="component" value="Chromosome"/>
</dbReference>
<dbReference type="RefSeq" id="WP_129887346.1">
    <property type="nucleotide sequence ID" value="NZ_CP035758.1"/>
</dbReference>
<sequence length="80" mass="8666">MMADDKVVAGRAFSPCELALARFVRHFPVSRRPGVIRLFLMARATSTSSTLVRSQALFPGSFTSSITSAITTHQPGTLQI</sequence>
<dbReference type="EMBL" id="CP035758">
    <property type="protein sequence ID" value="QBD76501.1"/>
    <property type="molecule type" value="Genomic_DNA"/>
</dbReference>